<evidence type="ECO:0000313" key="3">
    <source>
        <dbReference type="EMBL" id="MDC7715530.1"/>
    </source>
</evidence>
<dbReference type="RefSeq" id="WP_272773316.1">
    <property type="nucleotide sequence ID" value="NZ_JAQQLE010000016.1"/>
</dbReference>
<evidence type="ECO:0000256" key="1">
    <source>
        <dbReference type="SAM" id="MobiDB-lite"/>
    </source>
</evidence>
<name>A0ABT5ISI8_9NEIS</name>
<evidence type="ECO:0000256" key="2">
    <source>
        <dbReference type="SAM" id="SignalP"/>
    </source>
</evidence>
<feature type="signal peptide" evidence="2">
    <location>
        <begin position="1"/>
        <end position="22"/>
    </location>
</feature>
<reference evidence="3 4" key="1">
    <citation type="submission" date="2023-01" db="EMBL/GenBank/DDBJ databases">
        <title>Novel species of the genus Vogesella isolated from rivers.</title>
        <authorList>
            <person name="Lu H."/>
        </authorList>
    </citation>
    <scope>NUCLEOTIDE SEQUENCE [LARGE SCALE GENOMIC DNA]</scope>
    <source>
        <strain evidence="3 4">LYT5W</strain>
    </source>
</reference>
<evidence type="ECO:0008006" key="5">
    <source>
        <dbReference type="Google" id="ProtNLM"/>
    </source>
</evidence>
<feature type="region of interest" description="Disordered" evidence="1">
    <location>
        <begin position="46"/>
        <end position="86"/>
    </location>
</feature>
<keyword evidence="2" id="KW-0732">Signal</keyword>
<keyword evidence="4" id="KW-1185">Reference proteome</keyword>
<gene>
    <name evidence="3" type="ORF">PQU96_15545</name>
</gene>
<protein>
    <recommendedName>
        <fullName evidence="5">Acid shock protein</fullName>
    </recommendedName>
</protein>
<proteinExistence type="predicted"/>
<accession>A0ABT5ISI8</accession>
<feature type="chain" id="PRO_5045564796" description="Acid shock protein" evidence="2">
    <location>
        <begin position="23"/>
        <end position="86"/>
    </location>
</feature>
<feature type="compositionally biased region" description="Basic residues" evidence="1">
    <location>
        <begin position="51"/>
        <end position="78"/>
    </location>
</feature>
<comment type="caution">
    <text evidence="3">The sequence shown here is derived from an EMBL/GenBank/DDBJ whole genome shotgun (WGS) entry which is preliminary data.</text>
</comment>
<dbReference type="EMBL" id="JAQQLE010000016">
    <property type="protein sequence ID" value="MDC7715530.1"/>
    <property type="molecule type" value="Genomic_DNA"/>
</dbReference>
<dbReference type="Proteomes" id="UP001222030">
    <property type="component" value="Unassembled WGS sequence"/>
</dbReference>
<sequence length="86" mass="9684">MKKLTLLTMAALIGLSSAATFAANAKPEANAAVIHKVAYQPEHKPDMAKPMMHKHKKAVHRKAHHKHAMHKKMMHKKMAPQPEHKQ</sequence>
<evidence type="ECO:0000313" key="4">
    <source>
        <dbReference type="Proteomes" id="UP001222030"/>
    </source>
</evidence>
<organism evidence="3 4">
    <name type="scientific">Vogesella margarita</name>
    <dbReference type="NCBI Taxonomy" id="2984199"/>
    <lineage>
        <taxon>Bacteria</taxon>
        <taxon>Pseudomonadati</taxon>
        <taxon>Pseudomonadota</taxon>
        <taxon>Betaproteobacteria</taxon>
        <taxon>Neisseriales</taxon>
        <taxon>Chromobacteriaceae</taxon>
        <taxon>Vogesella</taxon>
    </lineage>
</organism>